<comment type="caution">
    <text evidence="2">The sequence shown here is derived from an EMBL/GenBank/DDBJ whole genome shotgun (WGS) entry which is preliminary data.</text>
</comment>
<sequence length="194" mass="21354">MKIVNLKLSIENYKGGGFIRRLITNIRGVTLVEVLLAVTISGIIGAVVVTVHLAQERVYAGEDAFINMYRNTRTVIDKVTITLRMAGYDPTGSASFDPGISYANSDSMVIVIDYDGDGVLDGDETVVYTSHTFASLGIDSLRFAYLDRNHVSLATPVDTLPDINSVAVTVVVRRYEGLPGRHRYELSREVKLRN</sequence>
<organism evidence="2 3">
    <name type="scientific">candidate division WOR-3 bacterium JGI_Cruoil_03_44_89</name>
    <dbReference type="NCBI Taxonomy" id="1973748"/>
    <lineage>
        <taxon>Bacteria</taxon>
        <taxon>Bacteria division WOR-3</taxon>
    </lineage>
</organism>
<evidence type="ECO:0000313" key="2">
    <source>
        <dbReference type="EMBL" id="OYD16686.1"/>
    </source>
</evidence>
<keyword evidence="1" id="KW-0472">Membrane</keyword>
<protein>
    <recommendedName>
        <fullName evidence="4">Prepilin-type N-terminal cleavage/methylation domain-containing protein</fullName>
    </recommendedName>
</protein>
<evidence type="ECO:0000313" key="3">
    <source>
        <dbReference type="Proteomes" id="UP000215215"/>
    </source>
</evidence>
<evidence type="ECO:0008006" key="4">
    <source>
        <dbReference type="Google" id="ProtNLM"/>
    </source>
</evidence>
<name>A0A235BWW4_UNCW3</name>
<dbReference type="Proteomes" id="UP000215215">
    <property type="component" value="Unassembled WGS sequence"/>
</dbReference>
<feature type="transmembrane region" description="Helical" evidence="1">
    <location>
        <begin position="29"/>
        <end position="54"/>
    </location>
</feature>
<dbReference type="AlphaFoldDB" id="A0A235BWW4"/>
<evidence type="ECO:0000256" key="1">
    <source>
        <dbReference type="SAM" id="Phobius"/>
    </source>
</evidence>
<keyword evidence="1" id="KW-1133">Transmembrane helix</keyword>
<dbReference type="NCBIfam" id="TIGR02532">
    <property type="entry name" value="IV_pilin_GFxxxE"/>
    <property type="match status" value="1"/>
</dbReference>
<dbReference type="EMBL" id="NOZQ01000055">
    <property type="protein sequence ID" value="OYD16686.1"/>
    <property type="molecule type" value="Genomic_DNA"/>
</dbReference>
<proteinExistence type="predicted"/>
<keyword evidence="1" id="KW-0812">Transmembrane</keyword>
<dbReference type="PROSITE" id="PS00409">
    <property type="entry name" value="PROKAR_NTER_METHYL"/>
    <property type="match status" value="1"/>
</dbReference>
<accession>A0A235BWW4</accession>
<gene>
    <name evidence="2" type="ORF">CH333_02850</name>
</gene>
<reference evidence="2 3" key="1">
    <citation type="submission" date="2017-07" db="EMBL/GenBank/DDBJ databases">
        <title>Recovery of genomes from metagenomes via a dereplication, aggregation, and scoring strategy.</title>
        <authorList>
            <person name="Sieber C.M."/>
            <person name="Probst A.J."/>
            <person name="Sharrar A."/>
            <person name="Thomas B.C."/>
            <person name="Hess M."/>
            <person name="Tringe S.G."/>
            <person name="Banfield J.F."/>
        </authorList>
    </citation>
    <scope>NUCLEOTIDE SEQUENCE [LARGE SCALE GENOMIC DNA]</scope>
    <source>
        <strain evidence="2">JGI_Cruoil_03_44_89</strain>
    </source>
</reference>
<dbReference type="InterPro" id="IPR012902">
    <property type="entry name" value="N_methyl_site"/>
</dbReference>